<feature type="non-terminal residue" evidence="3">
    <location>
        <position position="1"/>
    </location>
</feature>
<evidence type="ECO:0000313" key="3">
    <source>
        <dbReference type="EMBL" id="GAG77737.1"/>
    </source>
</evidence>
<protein>
    <recommendedName>
        <fullName evidence="4">DNA (cytosine-5-)-methyltransferase</fullName>
    </recommendedName>
</protein>
<proteinExistence type="predicted"/>
<gene>
    <name evidence="3" type="ORF">S01H4_27563</name>
</gene>
<keyword evidence="1" id="KW-0489">Methyltransferase</keyword>
<dbReference type="Pfam" id="PF00145">
    <property type="entry name" value="DNA_methylase"/>
    <property type="match status" value="1"/>
</dbReference>
<accession>X1B8V9</accession>
<dbReference type="InterPro" id="IPR001525">
    <property type="entry name" value="C5_MeTfrase"/>
</dbReference>
<organism evidence="3">
    <name type="scientific">marine sediment metagenome</name>
    <dbReference type="NCBI Taxonomy" id="412755"/>
    <lineage>
        <taxon>unclassified sequences</taxon>
        <taxon>metagenomes</taxon>
        <taxon>ecological metagenomes</taxon>
    </lineage>
</organism>
<dbReference type="EMBL" id="BART01013496">
    <property type="protein sequence ID" value="GAG77737.1"/>
    <property type="molecule type" value="Genomic_DNA"/>
</dbReference>
<sequence>TDGIMTSLPAGTHASAKHLTKISYAIGANYYKGTTYKYFIEKRDRQLVIQDMKIRRLTPTECERLQGFPDGWTEKGRDESGEEIIISDTQRYKCLGNAVTTNVVEAIIRRWQVNREMM</sequence>
<keyword evidence="2" id="KW-0808">Transferase</keyword>
<dbReference type="InterPro" id="IPR029063">
    <property type="entry name" value="SAM-dependent_MTases_sf"/>
</dbReference>
<dbReference type="AlphaFoldDB" id="X1B8V9"/>
<reference evidence="3" key="1">
    <citation type="journal article" date="2014" name="Front. Microbiol.">
        <title>High frequency of phylogenetically diverse reductive dehalogenase-homologous genes in deep subseafloor sedimentary metagenomes.</title>
        <authorList>
            <person name="Kawai M."/>
            <person name="Futagami T."/>
            <person name="Toyoda A."/>
            <person name="Takaki Y."/>
            <person name="Nishi S."/>
            <person name="Hori S."/>
            <person name="Arai W."/>
            <person name="Tsubouchi T."/>
            <person name="Morono Y."/>
            <person name="Uchiyama I."/>
            <person name="Ito T."/>
            <person name="Fujiyama A."/>
            <person name="Inagaki F."/>
            <person name="Takami H."/>
        </authorList>
    </citation>
    <scope>NUCLEOTIDE SEQUENCE</scope>
    <source>
        <strain evidence="3">Expedition CK06-06</strain>
    </source>
</reference>
<dbReference type="GO" id="GO:0032259">
    <property type="term" value="P:methylation"/>
    <property type="evidence" value="ECO:0007669"/>
    <property type="project" value="UniProtKB-KW"/>
</dbReference>
<evidence type="ECO:0000256" key="1">
    <source>
        <dbReference type="ARBA" id="ARBA00022603"/>
    </source>
</evidence>
<name>X1B8V9_9ZZZZ</name>
<comment type="caution">
    <text evidence="3">The sequence shown here is derived from an EMBL/GenBank/DDBJ whole genome shotgun (WGS) entry which is preliminary data.</text>
</comment>
<dbReference type="SUPFAM" id="SSF53335">
    <property type="entry name" value="S-adenosyl-L-methionine-dependent methyltransferases"/>
    <property type="match status" value="1"/>
</dbReference>
<dbReference type="Gene3D" id="3.90.120.10">
    <property type="entry name" value="DNA Methylase, subunit A, domain 2"/>
    <property type="match status" value="1"/>
</dbReference>
<evidence type="ECO:0008006" key="4">
    <source>
        <dbReference type="Google" id="ProtNLM"/>
    </source>
</evidence>
<dbReference type="GO" id="GO:0008168">
    <property type="term" value="F:methyltransferase activity"/>
    <property type="evidence" value="ECO:0007669"/>
    <property type="project" value="UniProtKB-KW"/>
</dbReference>
<evidence type="ECO:0000256" key="2">
    <source>
        <dbReference type="ARBA" id="ARBA00022679"/>
    </source>
</evidence>